<keyword evidence="2" id="KW-0677">Repeat</keyword>
<keyword evidence="3 4" id="KW-0694">RNA-binding</keyword>
<name>A0AAN7NC00_MYCAM</name>
<dbReference type="GO" id="GO:0003723">
    <property type="term" value="F:RNA binding"/>
    <property type="evidence" value="ECO:0007669"/>
    <property type="project" value="UniProtKB-UniRule"/>
</dbReference>
<dbReference type="Pfam" id="PF15519">
    <property type="entry name" value="RBM39linker"/>
    <property type="match status" value="1"/>
</dbReference>
<dbReference type="PANTHER" id="PTHR48036">
    <property type="entry name" value="SPLICING FACTOR (PAD-1), PUTATIVE (AFU_ORTHOLOGUE AFUA_1G15810)-RELATED"/>
    <property type="match status" value="1"/>
</dbReference>
<evidence type="ECO:0000313" key="7">
    <source>
        <dbReference type="EMBL" id="KAK4812587.1"/>
    </source>
</evidence>
<gene>
    <name evidence="7" type="ORF">QYF61_009759</name>
</gene>
<dbReference type="SMART" id="SM00361">
    <property type="entry name" value="RRM_1"/>
    <property type="match status" value="2"/>
</dbReference>
<dbReference type="InterPro" id="IPR000504">
    <property type="entry name" value="RRM_dom"/>
</dbReference>
<evidence type="ECO:0000256" key="4">
    <source>
        <dbReference type="PROSITE-ProRule" id="PRU00176"/>
    </source>
</evidence>
<keyword evidence="1" id="KW-0597">Phosphoprotein</keyword>
<dbReference type="SMART" id="SM00360">
    <property type="entry name" value="RRM"/>
    <property type="match status" value="3"/>
</dbReference>
<evidence type="ECO:0000256" key="2">
    <source>
        <dbReference type="ARBA" id="ARBA00022737"/>
    </source>
</evidence>
<keyword evidence="8" id="KW-1185">Reference proteome</keyword>
<dbReference type="Gene3D" id="3.30.70.330">
    <property type="match status" value="3"/>
</dbReference>
<dbReference type="InterPro" id="IPR003954">
    <property type="entry name" value="RRM_euk-type"/>
</dbReference>
<accession>A0AAN7NC00</accession>
<feature type="domain" description="RRM" evidence="6">
    <location>
        <begin position="136"/>
        <end position="213"/>
    </location>
</feature>
<protein>
    <recommendedName>
        <fullName evidence="6">RRM domain-containing protein</fullName>
    </recommendedName>
</protein>
<dbReference type="Proteomes" id="UP001333110">
    <property type="component" value="Unassembled WGS sequence"/>
</dbReference>
<dbReference type="NCBIfam" id="TIGR01622">
    <property type="entry name" value="SF-CC1"/>
    <property type="match status" value="1"/>
</dbReference>
<dbReference type="FunFam" id="3.30.70.330:FF:000135">
    <property type="entry name" value="RNA-binding protein 39 isoform X2"/>
    <property type="match status" value="1"/>
</dbReference>
<dbReference type="GO" id="GO:0005634">
    <property type="term" value="C:nucleus"/>
    <property type="evidence" value="ECO:0007669"/>
    <property type="project" value="InterPro"/>
</dbReference>
<dbReference type="InterPro" id="IPR035979">
    <property type="entry name" value="RBD_domain_sf"/>
</dbReference>
<dbReference type="Pfam" id="PF00076">
    <property type="entry name" value="RRM_1"/>
    <property type="match status" value="2"/>
</dbReference>
<organism evidence="7 8">
    <name type="scientific">Mycteria americana</name>
    <name type="common">Wood stork</name>
    <dbReference type="NCBI Taxonomy" id="33587"/>
    <lineage>
        <taxon>Eukaryota</taxon>
        <taxon>Metazoa</taxon>
        <taxon>Chordata</taxon>
        <taxon>Craniata</taxon>
        <taxon>Vertebrata</taxon>
        <taxon>Euteleostomi</taxon>
        <taxon>Archelosauria</taxon>
        <taxon>Archosauria</taxon>
        <taxon>Dinosauria</taxon>
        <taxon>Saurischia</taxon>
        <taxon>Theropoda</taxon>
        <taxon>Coelurosauria</taxon>
        <taxon>Aves</taxon>
        <taxon>Neognathae</taxon>
        <taxon>Neoaves</taxon>
        <taxon>Aequornithes</taxon>
        <taxon>Ciconiiformes</taxon>
        <taxon>Ciconiidae</taxon>
        <taxon>Mycteria</taxon>
    </lineage>
</organism>
<dbReference type="PROSITE" id="PS50102">
    <property type="entry name" value="RRM"/>
    <property type="match status" value="2"/>
</dbReference>
<dbReference type="CDD" id="cd12537">
    <property type="entry name" value="RRM1_RBM23"/>
    <property type="match status" value="1"/>
</dbReference>
<proteinExistence type="predicted"/>
<dbReference type="InterPro" id="IPR029123">
    <property type="entry name" value="RBM39_linker"/>
</dbReference>
<dbReference type="EMBL" id="JAUNZN010000014">
    <property type="protein sequence ID" value="KAK4812587.1"/>
    <property type="molecule type" value="Genomic_DNA"/>
</dbReference>
<sequence>MAMKNAARREKRARAEVEAMTGRGAEVRNANGAEIGKGKRAEAGKGNGAEAKNADAAVLEVETADSEAAIEVPILVQNSTVPSEGRLTGIFEGFLIILLISLYSRRRSRSKSPFRKDKSPVREPIDNLTPEERDARTVFCMQLAARIRPRDLEEFFSTVGKVRDVRMISDRNSRRSKGIAYVEFVDVSSVPLAIGLTGQRVLGVPIIVQASQAEKNRAAAMANNLQKGSAGPMRLYVGSLHFNITEDMLRGIFEPFGRIESIQLMMDSETGRSKGYGFITFSDSECAKKALEQLNGFELAGRPMKVGHVTERTDASSASSFLDSDELERTGIDLGTTGRLQLMARLAEGTGLQIPPAAQQALQMSGSLAFGAVADLQTRLSQQNEVLAAAASVQPLATQCFQLSNMFNPQTEEEAGWDTEIKDDVIEECNKHGGVIHIYVDKNSAQGNVYVKCPSIAAAIAAVNALHGRWFAGKMITAAYVPLPTYHSLFPDSMTATQLLVPVRR</sequence>
<feature type="domain" description="RRM" evidence="6">
    <location>
        <begin position="233"/>
        <end position="311"/>
    </location>
</feature>
<comment type="caution">
    <text evidence="7">The sequence shown here is derived from an EMBL/GenBank/DDBJ whole genome shotgun (WGS) entry which is preliminary data.</text>
</comment>
<dbReference type="SUPFAM" id="SSF54928">
    <property type="entry name" value="RNA-binding domain, RBD"/>
    <property type="match status" value="2"/>
</dbReference>
<dbReference type="FunFam" id="3.30.70.330:FF:000090">
    <property type="entry name" value="RNA-binding protein 39 isoform X1"/>
    <property type="match status" value="1"/>
</dbReference>
<evidence type="ECO:0000256" key="3">
    <source>
        <dbReference type="ARBA" id="ARBA00022884"/>
    </source>
</evidence>
<dbReference type="CDD" id="cd12285">
    <property type="entry name" value="RRM3_RBM39_like"/>
    <property type="match status" value="1"/>
</dbReference>
<evidence type="ECO:0000313" key="8">
    <source>
        <dbReference type="Proteomes" id="UP001333110"/>
    </source>
</evidence>
<dbReference type="InterPro" id="IPR006509">
    <property type="entry name" value="RBM39_SF"/>
</dbReference>
<evidence type="ECO:0000256" key="5">
    <source>
        <dbReference type="SAM" id="MobiDB-lite"/>
    </source>
</evidence>
<dbReference type="GO" id="GO:0006397">
    <property type="term" value="P:mRNA processing"/>
    <property type="evidence" value="ECO:0007669"/>
    <property type="project" value="InterPro"/>
</dbReference>
<dbReference type="CDD" id="cd12284">
    <property type="entry name" value="RRM2_RBM23_RBM39"/>
    <property type="match status" value="1"/>
</dbReference>
<feature type="region of interest" description="Disordered" evidence="5">
    <location>
        <begin position="1"/>
        <end position="52"/>
    </location>
</feature>
<dbReference type="AlphaFoldDB" id="A0AAN7NC00"/>
<evidence type="ECO:0000259" key="6">
    <source>
        <dbReference type="PROSITE" id="PS50102"/>
    </source>
</evidence>
<dbReference type="FunFam" id="3.30.70.330:FF:000080">
    <property type="entry name" value="RNA-binding protein 39 isoform X1"/>
    <property type="match status" value="1"/>
</dbReference>
<dbReference type="InterPro" id="IPR012677">
    <property type="entry name" value="Nucleotide-bd_a/b_plait_sf"/>
</dbReference>
<reference evidence="7 8" key="1">
    <citation type="journal article" date="2023" name="J. Hered.">
        <title>Chromosome-level genome of the wood stork (Mycteria americana) provides insight into avian chromosome evolution.</title>
        <authorList>
            <person name="Flamio R. Jr."/>
            <person name="Ramstad K.M."/>
        </authorList>
    </citation>
    <scope>NUCLEOTIDE SEQUENCE [LARGE SCALE GENOMIC DNA]</scope>
    <source>
        <strain evidence="7">JAX WOST 10</strain>
    </source>
</reference>
<evidence type="ECO:0000256" key="1">
    <source>
        <dbReference type="ARBA" id="ARBA00022553"/>
    </source>
</evidence>